<dbReference type="EMBL" id="CGIG01000001">
    <property type="protein sequence ID" value="CPR14735.1"/>
    <property type="molecule type" value="Genomic_DNA"/>
</dbReference>
<dbReference type="STRING" id="1109412.BN1221_01107c"/>
<dbReference type="Proteomes" id="UP000044377">
    <property type="component" value="Unassembled WGS sequence"/>
</dbReference>
<dbReference type="InterPro" id="IPR041129">
    <property type="entry name" value="CdiI_2"/>
</dbReference>
<evidence type="ECO:0000259" key="1">
    <source>
        <dbReference type="Pfam" id="PF18593"/>
    </source>
</evidence>
<accession>A0A0G4JSP1</accession>
<name>A0A0G4JSP1_9GAMM</name>
<keyword evidence="3" id="KW-1185">Reference proteome</keyword>
<dbReference type="Pfam" id="PF18593">
    <property type="entry name" value="CdiI_2"/>
    <property type="match status" value="1"/>
</dbReference>
<protein>
    <recommendedName>
        <fullName evidence="1">CdiI immunity protein domain-containing protein</fullName>
    </recommendedName>
</protein>
<feature type="domain" description="CdiI immunity protein" evidence="1">
    <location>
        <begin position="4"/>
        <end position="80"/>
    </location>
</feature>
<dbReference type="RefSeq" id="WP_048636459.1">
    <property type="nucleotide sequence ID" value="NZ_CGIG01000001.1"/>
</dbReference>
<reference evidence="3" key="1">
    <citation type="submission" date="2015-01" db="EMBL/GenBank/DDBJ databases">
        <authorList>
            <person name="Paterson Steve"/>
        </authorList>
    </citation>
    <scope>NUCLEOTIDE SEQUENCE [LARGE SCALE GENOMIC DNA]</scope>
    <source>
        <strain evidence="3">OBR1</strain>
    </source>
</reference>
<evidence type="ECO:0000313" key="2">
    <source>
        <dbReference type="EMBL" id="CPR14735.1"/>
    </source>
</evidence>
<evidence type="ECO:0000313" key="3">
    <source>
        <dbReference type="Proteomes" id="UP000044377"/>
    </source>
</evidence>
<dbReference type="OrthoDB" id="6624269at2"/>
<sequence length="96" mass="10988">MDDYPLLRNLIGAYFNQDIDIIAGTDSFEGQVEYYLADASEGFLRALTAEMDEFEARHPGELDDAFMQTFHPEVEIDDVGQFFADFRAIIQSKRNV</sequence>
<organism evidence="2 3">
    <name type="scientific">Brenneria goodwinii</name>
    <dbReference type="NCBI Taxonomy" id="1109412"/>
    <lineage>
        <taxon>Bacteria</taxon>
        <taxon>Pseudomonadati</taxon>
        <taxon>Pseudomonadota</taxon>
        <taxon>Gammaproteobacteria</taxon>
        <taxon>Enterobacterales</taxon>
        <taxon>Pectobacteriaceae</taxon>
        <taxon>Brenneria</taxon>
    </lineage>
</organism>
<proteinExistence type="predicted"/>
<dbReference type="AlphaFoldDB" id="A0A0G4JSP1"/>
<gene>
    <name evidence="2" type="ORF">BN1221_01107c</name>
</gene>